<dbReference type="Gene3D" id="1.20.1290.10">
    <property type="entry name" value="AhpD-like"/>
    <property type="match status" value="1"/>
</dbReference>
<dbReference type="RefSeq" id="WP_218852926.1">
    <property type="nucleotide sequence ID" value="NZ_JACCBV010000001.1"/>
</dbReference>
<feature type="domain" description="Carboxymuconolactone decarboxylase-like" evidence="1">
    <location>
        <begin position="39"/>
        <end position="111"/>
    </location>
</feature>
<accession>A0A7Y9GP60</accession>
<evidence type="ECO:0000313" key="3">
    <source>
        <dbReference type="Proteomes" id="UP000576969"/>
    </source>
</evidence>
<organism evidence="2 3">
    <name type="scientific">Microbacterium immunditiarum</name>
    <dbReference type="NCBI Taxonomy" id="337480"/>
    <lineage>
        <taxon>Bacteria</taxon>
        <taxon>Bacillati</taxon>
        <taxon>Actinomycetota</taxon>
        <taxon>Actinomycetes</taxon>
        <taxon>Micrococcales</taxon>
        <taxon>Microbacteriaceae</taxon>
        <taxon>Microbacterium</taxon>
    </lineage>
</organism>
<comment type="caution">
    <text evidence="2">The sequence shown here is derived from an EMBL/GenBank/DDBJ whole genome shotgun (WGS) entry which is preliminary data.</text>
</comment>
<dbReference type="Pfam" id="PF02627">
    <property type="entry name" value="CMD"/>
    <property type="match status" value="1"/>
</dbReference>
<keyword evidence="3" id="KW-1185">Reference proteome</keyword>
<dbReference type="InterPro" id="IPR029032">
    <property type="entry name" value="AhpD-like"/>
</dbReference>
<protein>
    <submittedName>
        <fullName evidence="2">AhpD family alkylhydroperoxidase</fullName>
    </submittedName>
</protein>
<dbReference type="PANTHER" id="PTHR34846">
    <property type="entry name" value="4-CARBOXYMUCONOLACTONE DECARBOXYLASE FAMILY PROTEIN (AFU_ORTHOLOGUE AFUA_6G11590)"/>
    <property type="match status" value="1"/>
</dbReference>
<dbReference type="InterPro" id="IPR004675">
    <property type="entry name" value="AhpD_core"/>
</dbReference>
<keyword evidence="2" id="KW-0560">Oxidoreductase</keyword>
<dbReference type="AlphaFoldDB" id="A0A7Y9GP60"/>
<name>A0A7Y9GP60_9MICO</name>
<evidence type="ECO:0000313" key="2">
    <source>
        <dbReference type="EMBL" id="NYE20071.1"/>
    </source>
</evidence>
<evidence type="ECO:0000259" key="1">
    <source>
        <dbReference type="Pfam" id="PF02627"/>
    </source>
</evidence>
<sequence length="182" mass="20145">MQASVMDHSPAGTSGDVTFEDIRFHPDDSALYPLALAMAARFGYTAELILDRQLAELLRLRVAQLNPCAYCLILHTRVAHDIGIPPFLIAHLAAWQDSASFTPRDKAALAYCESLTLYDTAVFASRHEELTRHFSPAEIAEIAAVVINMAVWTRLKLAQGSVPVDRRPALDQSGLERPPHER</sequence>
<dbReference type="SUPFAM" id="SSF69118">
    <property type="entry name" value="AhpD-like"/>
    <property type="match status" value="1"/>
</dbReference>
<dbReference type="Proteomes" id="UP000576969">
    <property type="component" value="Unassembled WGS sequence"/>
</dbReference>
<dbReference type="EMBL" id="JACCBV010000001">
    <property type="protein sequence ID" value="NYE20071.1"/>
    <property type="molecule type" value="Genomic_DNA"/>
</dbReference>
<dbReference type="NCBIfam" id="TIGR00778">
    <property type="entry name" value="ahpD_dom"/>
    <property type="match status" value="1"/>
</dbReference>
<dbReference type="GO" id="GO:0051920">
    <property type="term" value="F:peroxiredoxin activity"/>
    <property type="evidence" value="ECO:0007669"/>
    <property type="project" value="InterPro"/>
</dbReference>
<reference evidence="2 3" key="1">
    <citation type="submission" date="2020-07" db="EMBL/GenBank/DDBJ databases">
        <title>Sequencing the genomes of 1000 actinobacteria strains.</title>
        <authorList>
            <person name="Klenk H.-P."/>
        </authorList>
    </citation>
    <scope>NUCLEOTIDE SEQUENCE [LARGE SCALE GENOMIC DNA]</scope>
    <source>
        <strain evidence="2 3">DSM 24662</strain>
    </source>
</reference>
<dbReference type="PANTHER" id="PTHR34846:SF10">
    <property type="entry name" value="CYTOPLASMIC PROTEIN"/>
    <property type="match status" value="1"/>
</dbReference>
<gene>
    <name evidence="2" type="ORF">BJ991_002099</name>
</gene>
<keyword evidence="2" id="KW-0575">Peroxidase</keyword>
<dbReference type="InterPro" id="IPR003779">
    <property type="entry name" value="CMD-like"/>
</dbReference>
<proteinExistence type="predicted"/>